<feature type="compositionally biased region" description="Basic and acidic residues" evidence="1">
    <location>
        <begin position="372"/>
        <end position="383"/>
    </location>
</feature>
<dbReference type="AlphaFoldDB" id="A0A8H3TSY8"/>
<evidence type="ECO:0000256" key="1">
    <source>
        <dbReference type="SAM" id="MobiDB-lite"/>
    </source>
</evidence>
<dbReference type="EMBL" id="BLZA01000019">
    <property type="protein sequence ID" value="GHJ86896.1"/>
    <property type="molecule type" value="Genomic_DNA"/>
</dbReference>
<sequence length="624" mass="70413">MTAADPRLPVTLLSGFLGSGKTTLLSHILKSKDHGLCCAIIVNDMGALNIDASLINNHKLTQKEERVVQMQNGCICCTLRADLLEEVAQLAETKQFDYLIIESTGISEPIQVAETFTQEFAETMVEDDVEEIEASLPKDDQATPESRKKLAHLIAQGGLAKVARLDTCVSVVDCTTFLNDFDTTDFLTDRHGTDAVDPEDERNVTDLLTDQIEFADVILLNKTDVVPETQLQKVERLVRMLNPSCRILRTVYSRVDLKEILNTNTFDFEKAAMGAGWLQSLRESNMIEFTGSDGVTKMIPKPETLEYGIGSFVYRARRPFHPRRLWDLVSQPFAVIQTTFEDDAESDEDGDSDSDDDMNDKPSDDEMNGTGKQEDGKEGMEKAARIEAMRAEKEELDLPARAKFKRESPIWKGLMRSKGFIWLATRNEVHGEWSQAGVMFTLTGGSNWMCTTSEDEWPFADLPEAREEIRKDFEGTWGDRRQELVFIGQDLDQQALTKALDDAILNDKEWAKWEKILKSKKSQEEKADKLNDVFDDGWEDWLDPSHDHDSETEDDPQMGTPSQSTSPISASQQPEIADEEIDLGQIQVPVKVKQDSADEPQIKRQAVDGEIRRSKRQRGRQVHE</sequence>
<dbReference type="Pfam" id="PF07683">
    <property type="entry name" value="CobW_C"/>
    <property type="match status" value="1"/>
</dbReference>
<gene>
    <name evidence="3" type="ORF">NliqN6_3298</name>
</gene>
<dbReference type="PANTHER" id="PTHR43603">
    <property type="entry name" value="COBW DOMAIN-CONTAINING PROTEIN DDB_G0274527"/>
    <property type="match status" value="1"/>
</dbReference>
<dbReference type="InterPro" id="IPR003495">
    <property type="entry name" value="CobW/HypB/UreG_nucleotide-bd"/>
</dbReference>
<dbReference type="SMART" id="SM00833">
    <property type="entry name" value="CobW_C"/>
    <property type="match status" value="1"/>
</dbReference>
<feature type="compositionally biased region" description="Acidic residues" evidence="1">
    <location>
        <begin position="340"/>
        <end position="358"/>
    </location>
</feature>
<feature type="region of interest" description="Disordered" evidence="1">
    <location>
        <begin position="538"/>
        <end position="624"/>
    </location>
</feature>
<dbReference type="InterPro" id="IPR051927">
    <property type="entry name" value="Zn_Chap_cDPG_Synth"/>
</dbReference>
<accession>A0A8H3TSY8</accession>
<organism evidence="3 4">
    <name type="scientific">Naganishia liquefaciens</name>
    <dbReference type="NCBI Taxonomy" id="104408"/>
    <lineage>
        <taxon>Eukaryota</taxon>
        <taxon>Fungi</taxon>
        <taxon>Dikarya</taxon>
        <taxon>Basidiomycota</taxon>
        <taxon>Agaricomycotina</taxon>
        <taxon>Tremellomycetes</taxon>
        <taxon>Filobasidiales</taxon>
        <taxon>Filobasidiaceae</taxon>
        <taxon>Naganishia</taxon>
    </lineage>
</organism>
<dbReference type="SUPFAM" id="SSF52540">
    <property type="entry name" value="P-loop containing nucleoside triphosphate hydrolases"/>
    <property type="match status" value="1"/>
</dbReference>
<proteinExistence type="predicted"/>
<feature type="domain" description="CobW C-terminal" evidence="2">
    <location>
        <begin position="309"/>
        <end position="504"/>
    </location>
</feature>
<name>A0A8H3TSY8_9TREE</name>
<dbReference type="OrthoDB" id="272672at2759"/>
<dbReference type="InterPro" id="IPR027417">
    <property type="entry name" value="P-loop_NTPase"/>
</dbReference>
<protein>
    <recommendedName>
        <fullName evidence="2">CobW C-terminal domain-containing protein</fullName>
    </recommendedName>
</protein>
<dbReference type="InterPro" id="IPR011629">
    <property type="entry name" value="CobW-like_C"/>
</dbReference>
<feature type="compositionally biased region" description="Basic and acidic residues" evidence="1">
    <location>
        <begin position="592"/>
        <end position="612"/>
    </location>
</feature>
<dbReference type="Proteomes" id="UP000620104">
    <property type="component" value="Unassembled WGS sequence"/>
</dbReference>
<dbReference type="PANTHER" id="PTHR43603:SF1">
    <property type="entry name" value="ZINC-REGULATED GTPASE METALLOPROTEIN ACTIVATOR 1"/>
    <property type="match status" value="1"/>
</dbReference>
<keyword evidence="4" id="KW-1185">Reference proteome</keyword>
<dbReference type="Pfam" id="PF02492">
    <property type="entry name" value="cobW"/>
    <property type="match status" value="2"/>
</dbReference>
<dbReference type="Gene3D" id="3.40.50.300">
    <property type="entry name" value="P-loop containing nucleotide triphosphate hydrolases"/>
    <property type="match status" value="1"/>
</dbReference>
<evidence type="ECO:0000313" key="3">
    <source>
        <dbReference type="EMBL" id="GHJ86896.1"/>
    </source>
</evidence>
<evidence type="ECO:0000259" key="2">
    <source>
        <dbReference type="SMART" id="SM00833"/>
    </source>
</evidence>
<evidence type="ECO:0000313" key="4">
    <source>
        <dbReference type="Proteomes" id="UP000620104"/>
    </source>
</evidence>
<dbReference type="SUPFAM" id="SSF90002">
    <property type="entry name" value="Hypothetical protein YjiA, C-terminal domain"/>
    <property type="match status" value="1"/>
</dbReference>
<feature type="compositionally biased region" description="Basic residues" evidence="1">
    <location>
        <begin position="613"/>
        <end position="624"/>
    </location>
</feature>
<dbReference type="CDD" id="cd03112">
    <property type="entry name" value="CobW-like"/>
    <property type="match status" value="1"/>
</dbReference>
<feature type="region of interest" description="Disordered" evidence="1">
    <location>
        <begin position="339"/>
        <end position="383"/>
    </location>
</feature>
<comment type="caution">
    <text evidence="3">The sequence shown here is derived from an EMBL/GenBank/DDBJ whole genome shotgun (WGS) entry which is preliminary data.</text>
</comment>
<feature type="compositionally biased region" description="Polar residues" evidence="1">
    <location>
        <begin position="559"/>
        <end position="574"/>
    </location>
</feature>
<reference evidence="3" key="1">
    <citation type="submission" date="2020-07" db="EMBL/GenBank/DDBJ databases">
        <title>Draft Genome Sequence of a Deep-Sea Yeast, Naganishia (Cryptococcus) liquefaciens strain N6.</title>
        <authorList>
            <person name="Han Y.W."/>
            <person name="Kajitani R."/>
            <person name="Morimoto H."/>
            <person name="Parhat M."/>
            <person name="Tsubouchi H."/>
            <person name="Bakenova O."/>
            <person name="Ogata M."/>
            <person name="Argunhan B."/>
            <person name="Aoki R."/>
            <person name="Kajiwara S."/>
            <person name="Itoh T."/>
            <person name="Iwasaki H."/>
        </authorList>
    </citation>
    <scope>NUCLEOTIDE SEQUENCE</scope>
    <source>
        <strain evidence="3">N6</strain>
    </source>
</reference>